<dbReference type="InterPro" id="IPR029510">
    <property type="entry name" value="Ald_DH_CS_GLU"/>
</dbReference>
<keyword evidence="12" id="KW-1185">Reference proteome</keyword>
<dbReference type="RefSeq" id="XP_016246580.1">
    <property type="nucleotide sequence ID" value="XM_016396724.1"/>
</dbReference>
<keyword evidence="9" id="KW-1133">Transmembrane helix</keyword>
<dbReference type="EC" id="1.2.1.3" evidence="4"/>
<dbReference type="PANTHER" id="PTHR11699">
    <property type="entry name" value="ALDEHYDE DEHYDROGENASE-RELATED"/>
    <property type="match status" value="1"/>
</dbReference>
<evidence type="ECO:0000259" key="10">
    <source>
        <dbReference type="SMART" id="SM00906"/>
    </source>
</evidence>
<feature type="domain" description="Xylanolytic transcriptional activator regulatory" evidence="10">
    <location>
        <begin position="728"/>
        <end position="801"/>
    </location>
</feature>
<dbReference type="VEuPathDB" id="FungiDB:PV07_09464"/>
<dbReference type="AlphaFoldDB" id="A0A0D2CRZ0"/>
<dbReference type="GO" id="GO:0004029">
    <property type="term" value="F:aldehyde dehydrogenase (NAD+) activity"/>
    <property type="evidence" value="ECO:0007669"/>
    <property type="project" value="UniProtKB-EC"/>
</dbReference>
<dbReference type="GeneID" id="27348658"/>
<keyword evidence="9" id="KW-0472">Membrane</keyword>
<comment type="similarity">
    <text evidence="1 7">Belongs to the aldehyde dehydrogenase family.</text>
</comment>
<dbReference type="STRING" id="569365.A0A0D2CRZ0"/>
<evidence type="ECO:0000256" key="5">
    <source>
        <dbReference type="ARBA" id="ARBA00049194"/>
    </source>
</evidence>
<dbReference type="EMBL" id="KN847044">
    <property type="protein sequence ID" value="KIW26364.1"/>
    <property type="molecule type" value="Genomic_DNA"/>
</dbReference>
<feature type="region of interest" description="Disordered" evidence="8">
    <location>
        <begin position="574"/>
        <end position="593"/>
    </location>
</feature>
<name>A0A0D2CRZ0_9EURO</name>
<evidence type="ECO:0000256" key="3">
    <source>
        <dbReference type="ARBA" id="ARBA00023242"/>
    </source>
</evidence>
<dbReference type="SMART" id="SM00906">
    <property type="entry name" value="Fungal_trans"/>
    <property type="match status" value="1"/>
</dbReference>
<evidence type="ECO:0000256" key="7">
    <source>
        <dbReference type="RuleBase" id="RU003345"/>
    </source>
</evidence>
<evidence type="ECO:0000256" key="2">
    <source>
        <dbReference type="ARBA" id="ARBA00023002"/>
    </source>
</evidence>
<evidence type="ECO:0000256" key="8">
    <source>
        <dbReference type="SAM" id="MobiDB-lite"/>
    </source>
</evidence>
<proteinExistence type="inferred from homology"/>
<keyword evidence="9" id="KW-0812">Transmembrane</keyword>
<feature type="active site" evidence="6">
    <location>
        <position position="253"/>
    </location>
</feature>
<dbReference type="SUPFAM" id="SSF53720">
    <property type="entry name" value="ALDH-like"/>
    <property type="match status" value="1"/>
</dbReference>
<dbReference type="InterPro" id="IPR016162">
    <property type="entry name" value="Ald_DH_N"/>
</dbReference>
<dbReference type="OrthoDB" id="310895at2759"/>
<dbReference type="Proteomes" id="UP000054466">
    <property type="component" value="Unassembled WGS sequence"/>
</dbReference>
<dbReference type="InterPro" id="IPR015590">
    <property type="entry name" value="Aldehyde_DH_dom"/>
</dbReference>
<evidence type="ECO:0000256" key="9">
    <source>
        <dbReference type="SAM" id="Phobius"/>
    </source>
</evidence>
<feature type="compositionally biased region" description="Polar residues" evidence="8">
    <location>
        <begin position="507"/>
        <end position="517"/>
    </location>
</feature>
<dbReference type="Gene3D" id="3.40.309.10">
    <property type="entry name" value="Aldehyde Dehydrogenase, Chain A, domain 2"/>
    <property type="match status" value="1"/>
</dbReference>
<dbReference type="CDD" id="cd12148">
    <property type="entry name" value="fungal_TF_MHR"/>
    <property type="match status" value="1"/>
</dbReference>
<feature type="transmembrane region" description="Helical" evidence="9">
    <location>
        <begin position="981"/>
        <end position="1001"/>
    </location>
</feature>
<dbReference type="InterPro" id="IPR007219">
    <property type="entry name" value="XnlR_reg_dom"/>
</dbReference>
<gene>
    <name evidence="11" type="ORF">PV07_09464</name>
</gene>
<dbReference type="GO" id="GO:0003677">
    <property type="term" value="F:DNA binding"/>
    <property type="evidence" value="ECO:0007669"/>
    <property type="project" value="InterPro"/>
</dbReference>
<evidence type="ECO:0000256" key="6">
    <source>
        <dbReference type="PROSITE-ProRule" id="PRU10007"/>
    </source>
</evidence>
<keyword evidence="2 7" id="KW-0560">Oxidoreductase</keyword>
<evidence type="ECO:0000256" key="4">
    <source>
        <dbReference type="ARBA" id="ARBA00024226"/>
    </source>
</evidence>
<dbReference type="Pfam" id="PF00171">
    <property type="entry name" value="Aldedh"/>
    <property type="match status" value="1"/>
</dbReference>
<dbReference type="Gene3D" id="3.40.605.10">
    <property type="entry name" value="Aldehyde Dehydrogenase, Chain A, domain 1"/>
    <property type="match status" value="1"/>
</dbReference>
<organism evidence="11 12">
    <name type="scientific">Cladophialophora immunda</name>
    <dbReference type="NCBI Taxonomy" id="569365"/>
    <lineage>
        <taxon>Eukaryota</taxon>
        <taxon>Fungi</taxon>
        <taxon>Dikarya</taxon>
        <taxon>Ascomycota</taxon>
        <taxon>Pezizomycotina</taxon>
        <taxon>Eurotiomycetes</taxon>
        <taxon>Chaetothyriomycetidae</taxon>
        <taxon>Chaetothyriales</taxon>
        <taxon>Herpotrichiellaceae</taxon>
        <taxon>Cladophialophora</taxon>
    </lineage>
</organism>
<dbReference type="FunFam" id="3.40.309.10:FF:000012">
    <property type="entry name" value="Betaine aldehyde dehydrogenase"/>
    <property type="match status" value="1"/>
</dbReference>
<evidence type="ECO:0000256" key="1">
    <source>
        <dbReference type="ARBA" id="ARBA00009986"/>
    </source>
</evidence>
<feature type="region of interest" description="Disordered" evidence="8">
    <location>
        <begin position="488"/>
        <end position="531"/>
    </location>
</feature>
<accession>A0A0D2CRZ0</accession>
<dbReference type="InterPro" id="IPR016161">
    <property type="entry name" value="Ald_DH/histidinol_DH"/>
</dbReference>
<dbReference type="HOGENOM" id="CLU_275211_0_0_1"/>
<dbReference type="InterPro" id="IPR016163">
    <property type="entry name" value="Ald_DH_C"/>
</dbReference>
<evidence type="ECO:0000313" key="12">
    <source>
        <dbReference type="Proteomes" id="UP000054466"/>
    </source>
</evidence>
<dbReference type="Pfam" id="PF04082">
    <property type="entry name" value="Fungal_trans"/>
    <property type="match status" value="1"/>
</dbReference>
<sequence length="1115" mass="122687">MGQSNPETRLFIDGQFVVGKRHKTFKIHNPYTDREICEVHEALEEDVDLAVDAACKAFPGWSALAAHERAAYLFKLATLIQRDAQELAALDSACMGKPLELLKKMDIPACVGVFNYFAGCANHILGESSLESPNFLNVTVRQPYGVVGLIIPWNVPMIMFAFKVAPALICGNTVVLKSSEKAPLSSLKLASLIQECGFPRGVVNIISGFGTPTGSALSLHMKIRKISFTGSVATGRKILKMAADSNLKNVSLELGGKSPAIIFEDADLDAAARYTHFAINHNSGQHCQANSRVLVHESVADQYIEKLQNLMSKVSLGDPSDPATFQGPQVDMKQLAHIQRLIAAGEADGTLVRGGRRHGTAGSFIEPTILKNVPQSSLAYTEEIFGPVIIVNTFQDESQALAEANNVEFGLFSSVYTRDFERALRVSKALEAGAVGVNCSVPVRAVDMPVGGWKQSGIGRELSLHGTPSHLELRLSAMEETLRLLTSKSNTGGKTTDSDALLPRTQGLISPQNSGNASWEPDRDLMAAPSDSSLSSSTIGIWTLISEGPSSNSAFFADIDASLRRLRPLATQPSTANATHGFHDTSFSRPPSVNRHRRADGICLEDANCFLLPPRATVLRYIDTFFSGFGMLFPYLSPKDFRDAFTKAGNSTLSGVRRSWLCLLNTMMAFATSEAVSFPQEKTDAEMFLQRALKLLPDIALQPANLETLQALLLMLQFLQGTQHSARTWTVQGLCTQAAFQIGLHSPSERTKHNPREQEIMKRCWHMCYIMDKTCSMTFGRPQTIPEELQRISLPVDVDLDVLDDGDSPSQSSMHMRKSSSVAAFIESVKIYAIVGKILERVYQNNVKTEERPPNSFLFNQIMSLEVELARWKSAIPSPLRVLSQDEVRLAAANRNSADDIAFSLILTLRYLHTRLLLHRPMATSFLGLDVLDDGHGKKDDFLQQFGQSSLECCLSSALEMIALLSVASDQRYQFRPSTTWWFQIYYAFSSALVVFAVIVINRRYGMQISGLENRILLSNIQDTVKILETLGPGSDIGNRCRRYLGKVHQCSLLLLNDAADHGSLNNLGTVTAHGLSELDFFDLSPSDWMNGQFVAEADLGNFLQPPINSRRTWL</sequence>
<evidence type="ECO:0000313" key="11">
    <source>
        <dbReference type="EMBL" id="KIW26364.1"/>
    </source>
</evidence>
<dbReference type="GO" id="GO:0008270">
    <property type="term" value="F:zinc ion binding"/>
    <property type="evidence" value="ECO:0007669"/>
    <property type="project" value="InterPro"/>
</dbReference>
<dbReference type="PROSITE" id="PS00687">
    <property type="entry name" value="ALDEHYDE_DEHYDR_GLU"/>
    <property type="match status" value="1"/>
</dbReference>
<keyword evidence="3" id="KW-0539">Nucleus</keyword>
<reference evidence="11 12" key="1">
    <citation type="submission" date="2015-01" db="EMBL/GenBank/DDBJ databases">
        <title>The Genome Sequence of Cladophialophora immunda CBS83496.</title>
        <authorList>
            <consortium name="The Broad Institute Genomics Platform"/>
            <person name="Cuomo C."/>
            <person name="de Hoog S."/>
            <person name="Gorbushina A."/>
            <person name="Stielow B."/>
            <person name="Teixiera M."/>
            <person name="Abouelleil A."/>
            <person name="Chapman S.B."/>
            <person name="Priest M."/>
            <person name="Young S.K."/>
            <person name="Wortman J."/>
            <person name="Nusbaum C."/>
            <person name="Birren B."/>
        </authorList>
    </citation>
    <scope>NUCLEOTIDE SEQUENCE [LARGE SCALE GENOMIC DNA]</scope>
    <source>
        <strain evidence="11 12">CBS 83496</strain>
    </source>
</reference>
<dbReference type="FunFam" id="3.40.605.10:FF:000001">
    <property type="entry name" value="Aldehyde dehydrogenase 1"/>
    <property type="match status" value="1"/>
</dbReference>
<comment type="catalytic activity">
    <reaction evidence="5">
        <text>an aldehyde + NAD(+) + H2O = a carboxylate + NADH + 2 H(+)</text>
        <dbReference type="Rhea" id="RHEA:16185"/>
        <dbReference type="ChEBI" id="CHEBI:15377"/>
        <dbReference type="ChEBI" id="CHEBI:15378"/>
        <dbReference type="ChEBI" id="CHEBI:17478"/>
        <dbReference type="ChEBI" id="CHEBI:29067"/>
        <dbReference type="ChEBI" id="CHEBI:57540"/>
        <dbReference type="ChEBI" id="CHEBI:57945"/>
        <dbReference type="EC" id="1.2.1.3"/>
    </reaction>
</comment>
<dbReference type="GO" id="GO:0006351">
    <property type="term" value="P:DNA-templated transcription"/>
    <property type="evidence" value="ECO:0007669"/>
    <property type="project" value="InterPro"/>
</dbReference>
<protein>
    <recommendedName>
        <fullName evidence="4">aldehyde dehydrogenase (NAD(+))</fullName>
        <ecNumber evidence="4">1.2.1.3</ecNumber>
    </recommendedName>
</protein>